<organism evidence="1 2">
    <name type="scientific">Niallia taxi</name>
    <dbReference type="NCBI Taxonomy" id="2499688"/>
    <lineage>
        <taxon>Bacteria</taxon>
        <taxon>Bacillati</taxon>
        <taxon>Bacillota</taxon>
        <taxon>Bacilli</taxon>
        <taxon>Bacillales</taxon>
        <taxon>Bacillaceae</taxon>
        <taxon>Niallia</taxon>
    </lineage>
</organism>
<dbReference type="Proteomes" id="UP000288024">
    <property type="component" value="Unassembled WGS sequence"/>
</dbReference>
<evidence type="ECO:0000313" key="2">
    <source>
        <dbReference type="Proteomes" id="UP000288024"/>
    </source>
</evidence>
<dbReference type="EMBL" id="RZTZ01000002">
    <property type="protein sequence ID" value="RVT65297.1"/>
    <property type="molecule type" value="Genomic_DNA"/>
</dbReference>
<protein>
    <submittedName>
        <fullName evidence="1">Uncharacterized protein</fullName>
    </submittedName>
</protein>
<sequence>MKNIMAGTKKELRHLQINGCTKEELIFAVSDELLKFYTHKLTDFESYSNLEKEKLVNLLQDLVCGKYNEKINSLISREIQNLGELFEGLFYNAKVVIEDNLVGYGNLKLNIKLAPSWLEGFAI</sequence>
<name>A0A437KDX2_9BACI</name>
<reference evidence="1 2" key="1">
    <citation type="submission" date="2019-01" db="EMBL/GenBank/DDBJ databases">
        <title>Bacillus sp. M5HDSG1-1, whole genome shotgun sequence.</title>
        <authorList>
            <person name="Tuo L."/>
        </authorList>
    </citation>
    <scope>NUCLEOTIDE SEQUENCE [LARGE SCALE GENOMIC DNA]</scope>
    <source>
        <strain evidence="1 2">M5HDSG1-1</strain>
    </source>
</reference>
<gene>
    <name evidence="1" type="ORF">EM808_07255</name>
</gene>
<accession>A0A437KDX2</accession>
<dbReference type="RefSeq" id="WP_127737516.1">
    <property type="nucleotide sequence ID" value="NZ_RZTZ01000002.1"/>
</dbReference>
<proteinExistence type="predicted"/>
<keyword evidence="2" id="KW-1185">Reference proteome</keyword>
<comment type="caution">
    <text evidence="1">The sequence shown here is derived from an EMBL/GenBank/DDBJ whole genome shotgun (WGS) entry which is preliminary data.</text>
</comment>
<dbReference type="AlphaFoldDB" id="A0A437KDX2"/>
<evidence type="ECO:0000313" key="1">
    <source>
        <dbReference type="EMBL" id="RVT65297.1"/>
    </source>
</evidence>